<organism evidence="1 2">
    <name type="scientific">Striga asiatica</name>
    <name type="common">Asiatic witchweed</name>
    <name type="synonym">Buchnera asiatica</name>
    <dbReference type="NCBI Taxonomy" id="4170"/>
    <lineage>
        <taxon>Eukaryota</taxon>
        <taxon>Viridiplantae</taxon>
        <taxon>Streptophyta</taxon>
        <taxon>Embryophyta</taxon>
        <taxon>Tracheophyta</taxon>
        <taxon>Spermatophyta</taxon>
        <taxon>Magnoliopsida</taxon>
        <taxon>eudicotyledons</taxon>
        <taxon>Gunneridae</taxon>
        <taxon>Pentapetalae</taxon>
        <taxon>asterids</taxon>
        <taxon>lamiids</taxon>
        <taxon>Lamiales</taxon>
        <taxon>Orobanchaceae</taxon>
        <taxon>Buchnereae</taxon>
        <taxon>Striga</taxon>
    </lineage>
</organism>
<comment type="caution">
    <text evidence="1">The sequence shown here is derived from an EMBL/GenBank/DDBJ whole genome shotgun (WGS) entry which is preliminary data.</text>
</comment>
<gene>
    <name evidence="1" type="ORF">STAS_24827</name>
</gene>
<dbReference type="GO" id="GO:0016853">
    <property type="term" value="F:isomerase activity"/>
    <property type="evidence" value="ECO:0007669"/>
    <property type="project" value="UniProtKB-KW"/>
</dbReference>
<keyword evidence="1" id="KW-0413">Isomerase</keyword>
<name>A0A5A7QUW4_STRAF</name>
<sequence>MGCQERRSKSILVLGFLREDRSDAGAKGFRPIFPRADPGIYICCSKETSSKSKYEEIESYAKNSHVLEKEGGSLVKSSSIAGNKLQKCQEVERLTTLYAARLLGIATGRSGKQFPVVPRRTFFARLLVARAPGRWLSDLKLLEKGAR</sequence>
<reference evidence="2" key="1">
    <citation type="journal article" date="2019" name="Curr. Biol.">
        <title>Genome Sequence of Striga asiatica Provides Insight into the Evolution of Plant Parasitism.</title>
        <authorList>
            <person name="Yoshida S."/>
            <person name="Kim S."/>
            <person name="Wafula E.K."/>
            <person name="Tanskanen J."/>
            <person name="Kim Y.M."/>
            <person name="Honaas L."/>
            <person name="Yang Z."/>
            <person name="Spallek T."/>
            <person name="Conn C.E."/>
            <person name="Ichihashi Y."/>
            <person name="Cheong K."/>
            <person name="Cui S."/>
            <person name="Der J.P."/>
            <person name="Gundlach H."/>
            <person name="Jiao Y."/>
            <person name="Hori C."/>
            <person name="Ishida J.K."/>
            <person name="Kasahara H."/>
            <person name="Kiba T."/>
            <person name="Kim M.S."/>
            <person name="Koo N."/>
            <person name="Laohavisit A."/>
            <person name="Lee Y.H."/>
            <person name="Lumba S."/>
            <person name="McCourt P."/>
            <person name="Mortimer J.C."/>
            <person name="Mutuku J.M."/>
            <person name="Nomura T."/>
            <person name="Sasaki-Sekimoto Y."/>
            <person name="Seto Y."/>
            <person name="Wang Y."/>
            <person name="Wakatake T."/>
            <person name="Sakakibara H."/>
            <person name="Demura T."/>
            <person name="Yamaguchi S."/>
            <person name="Yoneyama K."/>
            <person name="Manabe R.I."/>
            <person name="Nelson D.C."/>
            <person name="Schulman A.H."/>
            <person name="Timko M.P."/>
            <person name="dePamphilis C.W."/>
            <person name="Choi D."/>
            <person name="Shirasu K."/>
        </authorList>
    </citation>
    <scope>NUCLEOTIDE SEQUENCE [LARGE SCALE GENOMIC DNA]</scope>
    <source>
        <strain evidence="2">cv. UVA1</strain>
    </source>
</reference>
<dbReference type="AlphaFoldDB" id="A0A5A7QUW4"/>
<protein>
    <submittedName>
        <fullName evidence="1">Peptidyl-prolyl cis-trans isomerase</fullName>
    </submittedName>
</protein>
<accession>A0A5A7QUW4</accession>
<evidence type="ECO:0000313" key="1">
    <source>
        <dbReference type="EMBL" id="GER47691.1"/>
    </source>
</evidence>
<dbReference type="Proteomes" id="UP000325081">
    <property type="component" value="Unassembled WGS sequence"/>
</dbReference>
<keyword evidence="2" id="KW-1185">Reference proteome</keyword>
<dbReference type="EMBL" id="BKCP01008037">
    <property type="protein sequence ID" value="GER47691.1"/>
    <property type="molecule type" value="Genomic_DNA"/>
</dbReference>
<evidence type="ECO:0000313" key="2">
    <source>
        <dbReference type="Proteomes" id="UP000325081"/>
    </source>
</evidence>
<proteinExistence type="predicted"/>